<evidence type="ECO:0000256" key="3">
    <source>
        <dbReference type="ARBA" id="ARBA00022722"/>
    </source>
</evidence>
<gene>
    <name evidence="8" type="ORF">HMPREF9453_00502</name>
</gene>
<organism evidence="8 9">
    <name type="scientific">Dialister succinatiphilus YIT 11850</name>
    <dbReference type="NCBI Taxonomy" id="742743"/>
    <lineage>
        <taxon>Bacteria</taxon>
        <taxon>Bacillati</taxon>
        <taxon>Bacillota</taxon>
        <taxon>Negativicutes</taxon>
        <taxon>Veillonellales</taxon>
        <taxon>Veillonellaceae</taxon>
        <taxon>Dialister</taxon>
    </lineage>
</organism>
<evidence type="ECO:0000313" key="9">
    <source>
        <dbReference type="Proteomes" id="UP000003277"/>
    </source>
</evidence>
<evidence type="ECO:0000256" key="4">
    <source>
        <dbReference type="ARBA" id="ARBA00022801"/>
    </source>
</evidence>
<dbReference type="AlphaFoldDB" id="H1CYR4"/>
<dbReference type="NCBIfam" id="TIGR01280">
    <property type="entry name" value="xseB"/>
    <property type="match status" value="1"/>
</dbReference>
<comment type="caution">
    <text evidence="8">The sequence shown here is derived from an EMBL/GenBank/DDBJ whole genome shotgun (WGS) entry which is preliminary data.</text>
</comment>
<keyword evidence="5" id="KW-0269">Exonuclease</keyword>
<protein>
    <recommendedName>
        <fullName evidence="6">Exodeoxyribonuclease VII small subunit</fullName>
        <ecNumber evidence="6">3.1.11.6</ecNumber>
    </recommendedName>
</protein>
<dbReference type="EC" id="3.1.11.6" evidence="6"/>
<dbReference type="STRING" id="742743.HMPREF9453_00502"/>
<dbReference type="InterPro" id="IPR003761">
    <property type="entry name" value="Exonuc_VII_S"/>
</dbReference>
<evidence type="ECO:0000256" key="6">
    <source>
        <dbReference type="NCBIfam" id="TIGR01280"/>
    </source>
</evidence>
<dbReference type="Gene3D" id="1.10.287.1040">
    <property type="entry name" value="Exonuclease VII, small subunit"/>
    <property type="match status" value="1"/>
</dbReference>
<dbReference type="PATRIC" id="fig|742743.3.peg.517"/>
<name>H1CYR4_9FIRM</name>
<dbReference type="HOGENOM" id="CLU_2478365_0_0_9"/>
<evidence type="ECO:0000256" key="1">
    <source>
        <dbReference type="ARBA" id="ARBA00009998"/>
    </source>
</evidence>
<dbReference type="EMBL" id="ADLT01000015">
    <property type="protein sequence ID" value="EHO63485.1"/>
    <property type="molecule type" value="Genomic_DNA"/>
</dbReference>
<dbReference type="Proteomes" id="UP000003277">
    <property type="component" value="Unassembled WGS sequence"/>
</dbReference>
<comment type="similarity">
    <text evidence="1">Belongs to the XseB family.</text>
</comment>
<accession>H1CYR4</accession>
<proteinExistence type="inferred from homology"/>
<feature type="region of interest" description="Disordered" evidence="7">
    <location>
        <begin position="68"/>
        <end position="87"/>
    </location>
</feature>
<dbReference type="InterPro" id="IPR037004">
    <property type="entry name" value="Exonuc_VII_ssu_sf"/>
</dbReference>
<keyword evidence="2" id="KW-0963">Cytoplasm</keyword>
<evidence type="ECO:0000313" key="8">
    <source>
        <dbReference type="EMBL" id="EHO63485.1"/>
    </source>
</evidence>
<evidence type="ECO:0000256" key="7">
    <source>
        <dbReference type="SAM" id="MobiDB-lite"/>
    </source>
</evidence>
<dbReference type="GO" id="GO:0006308">
    <property type="term" value="P:DNA catabolic process"/>
    <property type="evidence" value="ECO:0007669"/>
    <property type="project" value="UniProtKB-UniRule"/>
</dbReference>
<dbReference type="Pfam" id="PF02609">
    <property type="entry name" value="Exonuc_VII_S"/>
    <property type="match status" value="1"/>
</dbReference>
<reference evidence="8 9" key="1">
    <citation type="submission" date="2011-11" db="EMBL/GenBank/DDBJ databases">
        <title>The Genome Sequence of Dialister succinatiphilus YIT 11850.</title>
        <authorList>
            <consortium name="The Broad Institute Genome Sequencing Platform"/>
            <person name="Earl A."/>
            <person name="Ward D."/>
            <person name="Feldgarden M."/>
            <person name="Gevers D."/>
            <person name="Morotomi M."/>
            <person name="Young S.K."/>
            <person name="Zeng Q."/>
            <person name="Gargeya S."/>
            <person name="Fitzgerald M."/>
            <person name="Haas B."/>
            <person name="Abouelleil A."/>
            <person name="Alvarado L."/>
            <person name="Arachchi H.M."/>
            <person name="Berlin A."/>
            <person name="Brown A."/>
            <person name="Chapman S.B."/>
            <person name="Dunbar C."/>
            <person name="Gearin G."/>
            <person name="Goldberg J."/>
            <person name="Griggs A."/>
            <person name="Gujja S."/>
            <person name="Heiman D."/>
            <person name="Howarth C."/>
            <person name="Lui A."/>
            <person name="MacDonald P.J.P."/>
            <person name="Montmayeur A."/>
            <person name="Murphy C."/>
            <person name="Neiman D."/>
            <person name="Pearson M."/>
            <person name="Priest M."/>
            <person name="Roberts A."/>
            <person name="Saif S."/>
            <person name="Shea T."/>
            <person name="Sisk P."/>
            <person name="Stolte C."/>
            <person name="Sykes S."/>
            <person name="Wortman J."/>
            <person name="Nusbaum C."/>
            <person name="Birren B."/>
        </authorList>
    </citation>
    <scope>NUCLEOTIDE SEQUENCE [LARGE SCALE GENOMIC DNA]</scope>
    <source>
        <strain evidence="8 9">YIT 11850</strain>
    </source>
</reference>
<evidence type="ECO:0000256" key="2">
    <source>
        <dbReference type="ARBA" id="ARBA00022490"/>
    </source>
</evidence>
<keyword evidence="3" id="KW-0540">Nuclease</keyword>
<dbReference type="GO" id="GO:0009318">
    <property type="term" value="C:exodeoxyribonuclease VII complex"/>
    <property type="evidence" value="ECO:0007669"/>
    <property type="project" value="UniProtKB-UniRule"/>
</dbReference>
<sequence>METKSMTFEKSMETLKEAARRISSGEISIDEMAAVYKKGMEAADRCLSILNEVDGELAVISQKTEDLLTKEMESHDSGNTERKAETH</sequence>
<keyword evidence="4" id="KW-0378">Hydrolase</keyword>
<keyword evidence="9" id="KW-1185">Reference proteome</keyword>
<dbReference type="SUPFAM" id="SSF116842">
    <property type="entry name" value="XseB-like"/>
    <property type="match status" value="1"/>
</dbReference>
<dbReference type="GO" id="GO:0008855">
    <property type="term" value="F:exodeoxyribonuclease VII activity"/>
    <property type="evidence" value="ECO:0007669"/>
    <property type="project" value="UniProtKB-UniRule"/>
</dbReference>
<evidence type="ECO:0000256" key="5">
    <source>
        <dbReference type="ARBA" id="ARBA00022839"/>
    </source>
</evidence>